<dbReference type="Pfam" id="PF00230">
    <property type="entry name" value="MIP"/>
    <property type="match status" value="1"/>
</dbReference>
<evidence type="ECO:0000256" key="2">
    <source>
        <dbReference type="ARBA" id="ARBA00006175"/>
    </source>
</evidence>
<protein>
    <recommendedName>
        <fullName evidence="9">Aquaporin</fullName>
    </recommendedName>
</protein>
<dbReference type="Proteomes" id="UP000429607">
    <property type="component" value="Unassembled WGS sequence"/>
</dbReference>
<evidence type="ECO:0000256" key="3">
    <source>
        <dbReference type="ARBA" id="ARBA00022448"/>
    </source>
</evidence>
<name>A0A6A3KFG1_9STRA</name>
<evidence type="ECO:0008006" key="9">
    <source>
        <dbReference type="Google" id="ProtNLM"/>
    </source>
</evidence>
<sequence length="212" mass="22741">MIVFGVGANNQGTNSKDANGTWLSINMCWGIGVLIGVYCSEGGSGANLKHARALRVRPPAAVKGPGYMLSQLLGAFVGAFVIYVQYQNLNSIDPNLEDDAEQLLDVPERQHLRLHGLLHRRHRHGHGIARHLCHYGPAQPPGRPRGRCSVRLLPHDHDLGKDDTGTAVNPARDLGSRVFTTVAGWGSKVFSTRSCIPLVADSLGVVSSAGTL</sequence>
<dbReference type="GO" id="GO:0015250">
    <property type="term" value="F:water channel activity"/>
    <property type="evidence" value="ECO:0007669"/>
    <property type="project" value="TreeGrafter"/>
</dbReference>
<dbReference type="GO" id="GO:0015254">
    <property type="term" value="F:glycerol channel activity"/>
    <property type="evidence" value="ECO:0007669"/>
    <property type="project" value="TreeGrafter"/>
</dbReference>
<dbReference type="AlphaFoldDB" id="A0A6A3KFG1"/>
<keyword evidence="6" id="KW-0472">Membrane</keyword>
<reference evidence="7 8" key="1">
    <citation type="submission" date="2018-09" db="EMBL/GenBank/DDBJ databases">
        <title>Genomic investigation of the strawberry pathogen Phytophthora fragariae indicates pathogenicity is determined by transcriptional variation in three key races.</title>
        <authorList>
            <person name="Adams T.M."/>
            <person name="Armitage A.D."/>
            <person name="Sobczyk M.K."/>
            <person name="Bates H.J."/>
            <person name="Dunwell J.M."/>
            <person name="Nellist C.F."/>
            <person name="Harrison R.J."/>
        </authorList>
    </citation>
    <scope>NUCLEOTIDE SEQUENCE [LARGE SCALE GENOMIC DNA]</scope>
    <source>
        <strain evidence="7 8">SCRP249</strain>
    </source>
</reference>
<dbReference type="InterPro" id="IPR050363">
    <property type="entry name" value="MIP/Aquaporin"/>
</dbReference>
<evidence type="ECO:0000256" key="5">
    <source>
        <dbReference type="ARBA" id="ARBA00022989"/>
    </source>
</evidence>
<accession>A0A6A3KFG1</accession>
<comment type="subcellular location">
    <subcellularLocation>
        <location evidence="1">Membrane</location>
        <topology evidence="1">Multi-pass membrane protein</topology>
    </subcellularLocation>
</comment>
<keyword evidence="3" id="KW-0813">Transport</keyword>
<keyword evidence="4" id="KW-0812">Transmembrane</keyword>
<evidence type="ECO:0000256" key="1">
    <source>
        <dbReference type="ARBA" id="ARBA00004141"/>
    </source>
</evidence>
<organism evidence="7 8">
    <name type="scientific">Phytophthora rubi</name>
    <dbReference type="NCBI Taxonomy" id="129364"/>
    <lineage>
        <taxon>Eukaryota</taxon>
        <taxon>Sar</taxon>
        <taxon>Stramenopiles</taxon>
        <taxon>Oomycota</taxon>
        <taxon>Peronosporomycetes</taxon>
        <taxon>Peronosporales</taxon>
        <taxon>Peronosporaceae</taxon>
        <taxon>Phytophthora</taxon>
    </lineage>
</organism>
<proteinExistence type="inferred from homology"/>
<dbReference type="PANTHER" id="PTHR43829:SF9">
    <property type="entry name" value="AQUAPORIN-9"/>
    <property type="match status" value="1"/>
</dbReference>
<keyword evidence="5" id="KW-1133">Transmembrane helix</keyword>
<evidence type="ECO:0000256" key="6">
    <source>
        <dbReference type="ARBA" id="ARBA00023136"/>
    </source>
</evidence>
<dbReference type="EMBL" id="QXFV01001579">
    <property type="protein sequence ID" value="KAE9002644.1"/>
    <property type="molecule type" value="Genomic_DNA"/>
</dbReference>
<gene>
    <name evidence="7" type="ORF">PR001_g18190</name>
</gene>
<evidence type="ECO:0000313" key="8">
    <source>
        <dbReference type="Proteomes" id="UP000429607"/>
    </source>
</evidence>
<dbReference type="GO" id="GO:0005886">
    <property type="term" value="C:plasma membrane"/>
    <property type="evidence" value="ECO:0007669"/>
    <property type="project" value="TreeGrafter"/>
</dbReference>
<dbReference type="InterPro" id="IPR023271">
    <property type="entry name" value="Aquaporin-like"/>
</dbReference>
<evidence type="ECO:0000256" key="4">
    <source>
        <dbReference type="ARBA" id="ARBA00022692"/>
    </source>
</evidence>
<dbReference type="Gene3D" id="1.20.1080.10">
    <property type="entry name" value="Glycerol uptake facilitator protein"/>
    <property type="match status" value="2"/>
</dbReference>
<comment type="similarity">
    <text evidence="2">Belongs to the MIP/aquaporin (TC 1.A.8) family.</text>
</comment>
<dbReference type="PANTHER" id="PTHR43829">
    <property type="entry name" value="AQUAPORIN OR AQUAGLYCEROPORIN RELATED"/>
    <property type="match status" value="1"/>
</dbReference>
<dbReference type="SUPFAM" id="SSF81338">
    <property type="entry name" value="Aquaporin-like"/>
    <property type="match status" value="1"/>
</dbReference>
<evidence type="ECO:0000313" key="7">
    <source>
        <dbReference type="EMBL" id="KAE9002644.1"/>
    </source>
</evidence>
<comment type="caution">
    <text evidence="7">The sequence shown here is derived from an EMBL/GenBank/DDBJ whole genome shotgun (WGS) entry which is preliminary data.</text>
</comment>
<dbReference type="InterPro" id="IPR000425">
    <property type="entry name" value="MIP"/>
</dbReference>